<protein>
    <submittedName>
        <fullName evidence="7">LLM class flavin-dependent oxidoreductase</fullName>
    </submittedName>
</protein>
<dbReference type="Proteomes" id="UP000234483">
    <property type="component" value="Unassembled WGS sequence"/>
</dbReference>
<evidence type="ECO:0000313" key="8">
    <source>
        <dbReference type="Proteomes" id="UP000234483"/>
    </source>
</evidence>
<dbReference type="InterPro" id="IPR050172">
    <property type="entry name" value="SsuD_RutA_monooxygenase"/>
</dbReference>
<evidence type="ECO:0000256" key="2">
    <source>
        <dbReference type="ARBA" id="ARBA00022643"/>
    </source>
</evidence>
<accession>A0A2N5CV93</accession>
<dbReference type="Pfam" id="PF00296">
    <property type="entry name" value="Bac_luciferase"/>
    <property type="match status" value="1"/>
</dbReference>
<dbReference type="EMBL" id="PJRQ01000017">
    <property type="protein sequence ID" value="PLR17717.1"/>
    <property type="molecule type" value="Genomic_DNA"/>
</dbReference>
<evidence type="ECO:0000313" key="6">
    <source>
        <dbReference type="EMBL" id="AYV49441.1"/>
    </source>
</evidence>
<reference evidence="7 8" key="1">
    <citation type="submission" date="2017-12" db="EMBL/GenBank/DDBJ databases">
        <title>The genome sequence of Caulobacter flavus CGMCC1 15093.</title>
        <authorList>
            <person name="Gao J."/>
            <person name="Mao X."/>
            <person name="Sun J."/>
        </authorList>
    </citation>
    <scope>NUCLEOTIDE SEQUENCE [LARGE SCALE GENOMIC DNA]</scope>
    <source>
        <strain evidence="7 8">CGMCC1 15093</strain>
    </source>
</reference>
<dbReference type="EMBL" id="CP026100">
    <property type="protein sequence ID" value="AYV49441.1"/>
    <property type="molecule type" value="Genomic_DNA"/>
</dbReference>
<dbReference type="GO" id="GO:0046306">
    <property type="term" value="P:alkanesulfonate catabolic process"/>
    <property type="evidence" value="ECO:0007669"/>
    <property type="project" value="TreeGrafter"/>
</dbReference>
<feature type="domain" description="Luciferase-like" evidence="5">
    <location>
        <begin position="11"/>
        <end position="319"/>
    </location>
</feature>
<gene>
    <name evidence="6" type="ORF">C1707_03645</name>
    <name evidence="7" type="ORF">CFHF_09360</name>
</gene>
<dbReference type="KEGG" id="cfh:C1707_03645"/>
<dbReference type="InterPro" id="IPR011251">
    <property type="entry name" value="Luciferase-like_dom"/>
</dbReference>
<keyword evidence="2" id="KW-0288">FMN</keyword>
<evidence type="ECO:0000256" key="4">
    <source>
        <dbReference type="ARBA" id="ARBA00023033"/>
    </source>
</evidence>
<dbReference type="CDD" id="cd01094">
    <property type="entry name" value="Alkanesulfonate_monoxygenase"/>
    <property type="match status" value="1"/>
</dbReference>
<evidence type="ECO:0000259" key="5">
    <source>
        <dbReference type="Pfam" id="PF00296"/>
    </source>
</evidence>
<keyword evidence="3" id="KW-0560">Oxidoreductase</keyword>
<dbReference type="InterPro" id="IPR036661">
    <property type="entry name" value="Luciferase-like_sf"/>
</dbReference>
<dbReference type="SUPFAM" id="SSF51679">
    <property type="entry name" value="Bacterial luciferase-like"/>
    <property type="match status" value="1"/>
</dbReference>
<evidence type="ECO:0000256" key="3">
    <source>
        <dbReference type="ARBA" id="ARBA00023002"/>
    </source>
</evidence>
<evidence type="ECO:0000256" key="1">
    <source>
        <dbReference type="ARBA" id="ARBA00022630"/>
    </source>
</evidence>
<organism evidence="7 8">
    <name type="scientific">Caulobacter flavus</name>
    <dbReference type="NCBI Taxonomy" id="1679497"/>
    <lineage>
        <taxon>Bacteria</taxon>
        <taxon>Pseudomonadati</taxon>
        <taxon>Pseudomonadota</taxon>
        <taxon>Alphaproteobacteria</taxon>
        <taxon>Caulobacterales</taxon>
        <taxon>Caulobacteraceae</taxon>
        <taxon>Caulobacter</taxon>
    </lineage>
</organism>
<reference evidence="6 9" key="2">
    <citation type="submission" date="2018-01" db="EMBL/GenBank/DDBJ databases">
        <title>Complete genome sequence of Caulobacter flavus RHGG3.</title>
        <authorList>
            <person name="Yang E."/>
        </authorList>
    </citation>
    <scope>NUCLEOTIDE SEQUENCE [LARGE SCALE GENOMIC DNA]</scope>
    <source>
        <strain evidence="6 9">RHGG3</strain>
    </source>
</reference>
<dbReference type="AlphaFoldDB" id="A0A2N5CV93"/>
<name>A0A2N5CV93_9CAUL</name>
<keyword evidence="4" id="KW-0503">Monooxygenase</keyword>
<dbReference type="PANTHER" id="PTHR42847:SF4">
    <property type="entry name" value="ALKANESULFONATE MONOOXYGENASE-RELATED"/>
    <property type="match status" value="1"/>
</dbReference>
<dbReference type="OrthoDB" id="9814695at2"/>
<keyword evidence="1" id="KW-0285">Flavoprotein</keyword>
<sequence>MFHSPSKHKDFGVFLPVANGGWIISKTTPVLDGLYQTNKAAAVKADEVGMDFVMSMGKFRGFGGHTDHWGTALESVTMMAGIAEATRNVRIWATIHPLLQNPAVAAKMIATLDHISGGRAGLNIVAGAYRGEFSQMGAWDDALTHDDRYVLTEEWTKIVKRLWSEDSVDFDGRFFTMKDCQSKPKPLSKPRPELICAGMSDRGFQFSVREADVCFIGGRTPEERRDASRRAKRVAAELGKTIKTYAMCTIVHAESDAGAEALVQHYKGGADMGAILAMLESWGVPAEKLSTVAAQQGAFMTHTVVGSPATCAEQVQAFVTDCELDGLMLIFPDYVEGLAMFGSEILPGLRSVFS</sequence>
<evidence type="ECO:0000313" key="7">
    <source>
        <dbReference type="EMBL" id="PLR17717.1"/>
    </source>
</evidence>
<dbReference type="RefSeq" id="WP_101712825.1">
    <property type="nucleotide sequence ID" value="NZ_CP026100.1"/>
</dbReference>
<evidence type="ECO:0000313" key="9">
    <source>
        <dbReference type="Proteomes" id="UP000281192"/>
    </source>
</evidence>
<dbReference type="Gene3D" id="3.20.20.30">
    <property type="entry name" value="Luciferase-like domain"/>
    <property type="match status" value="1"/>
</dbReference>
<proteinExistence type="predicted"/>
<keyword evidence="9" id="KW-1185">Reference proteome</keyword>
<dbReference type="PANTHER" id="PTHR42847">
    <property type="entry name" value="ALKANESULFONATE MONOOXYGENASE"/>
    <property type="match status" value="1"/>
</dbReference>
<dbReference type="GO" id="GO:0008726">
    <property type="term" value="F:alkanesulfonate monooxygenase activity"/>
    <property type="evidence" value="ECO:0007669"/>
    <property type="project" value="TreeGrafter"/>
</dbReference>
<dbReference type="Proteomes" id="UP000281192">
    <property type="component" value="Chromosome"/>
</dbReference>